<dbReference type="Proteomes" id="UP000037843">
    <property type="component" value="Unassembled WGS sequence"/>
</dbReference>
<dbReference type="EMBL" id="LJFS01000029">
    <property type="protein sequence ID" value="KPG29695.1"/>
    <property type="molecule type" value="Genomic_DNA"/>
</dbReference>
<evidence type="ECO:0000313" key="4">
    <source>
        <dbReference type="Proteomes" id="UP000037962"/>
    </source>
</evidence>
<accession>A0A7V8LKT0</accession>
<comment type="caution">
    <text evidence="1">The sequence shown here is derived from an EMBL/GenBank/DDBJ whole genome shotgun (WGS) entry which is preliminary data.</text>
</comment>
<dbReference type="Proteomes" id="UP000037962">
    <property type="component" value="Unassembled WGS sequence"/>
</dbReference>
<gene>
    <name evidence="1" type="ORF">AN908_23325</name>
    <name evidence="2" type="ORF">AN912_20185</name>
</gene>
<keyword evidence="4" id="KW-1185">Reference proteome</keyword>
<evidence type="ECO:0000313" key="3">
    <source>
        <dbReference type="Proteomes" id="UP000037843"/>
    </source>
</evidence>
<dbReference type="EMBL" id="LJFO01000016">
    <property type="protein sequence ID" value="KPG04784.1"/>
    <property type="molecule type" value="Genomic_DNA"/>
</dbReference>
<dbReference type="AlphaFoldDB" id="A0A7V8LKT0"/>
<reference evidence="3 4" key="1">
    <citation type="submission" date="2015-09" db="EMBL/GenBank/DDBJ databases">
        <title>Genome Sequences of Mycobacterium immunogenum Isolates, Recuperated from a Chloraminated Drinking Water Distribution System Simulator Subjected to Episodes of Nitrification.</title>
        <authorList>
            <person name="Gomez-Alvarez V."/>
            <person name="Revetta R.P."/>
        </authorList>
    </citation>
    <scope>NUCLEOTIDE SEQUENCE [LARGE SCALE GENOMIC DNA]</scope>
    <source>
        <strain evidence="1 3">H008</strain>
        <strain evidence="2 4">H076</strain>
    </source>
</reference>
<evidence type="ECO:0000313" key="1">
    <source>
        <dbReference type="EMBL" id="KPG04784.1"/>
    </source>
</evidence>
<protein>
    <submittedName>
        <fullName evidence="1">Uncharacterized protein</fullName>
    </submittedName>
</protein>
<name>A0A7V8LKT0_9MYCO</name>
<proteinExistence type="predicted"/>
<organism evidence="1 3">
    <name type="scientific">Mycobacteroides immunogenum</name>
    <dbReference type="NCBI Taxonomy" id="83262"/>
    <lineage>
        <taxon>Bacteria</taxon>
        <taxon>Bacillati</taxon>
        <taxon>Actinomycetota</taxon>
        <taxon>Actinomycetes</taxon>
        <taxon>Mycobacteriales</taxon>
        <taxon>Mycobacteriaceae</taxon>
        <taxon>Mycobacteroides</taxon>
    </lineage>
</organism>
<evidence type="ECO:0000313" key="2">
    <source>
        <dbReference type="EMBL" id="KPG29695.1"/>
    </source>
</evidence>
<sequence length="184" mass="19102">MNIGASGVRCLAGQKTVACVTMEHKGLTTEGNRAFSFVRTDDPEGGVEPGFAPGKHPQAIATGDLVFIDTSNCRNAGTTDPNVAIANCNALMISDSVIAANSKNVIVGIISKVSAQGLTVCAADTVFDIPVPPVANAGRAVYRPDAGQQLNSGQSIKVRDYWTFTLKDETLTISSPGGVTIVHV</sequence>